<keyword evidence="3" id="KW-1185">Reference proteome</keyword>
<dbReference type="Proteomes" id="UP000275456">
    <property type="component" value="Unassembled WGS sequence"/>
</dbReference>
<evidence type="ECO:0000259" key="1">
    <source>
        <dbReference type="PROSITE" id="PS51384"/>
    </source>
</evidence>
<reference evidence="2 3" key="1">
    <citation type="submission" date="2018-11" db="EMBL/GenBank/DDBJ databases">
        <title>Sequencing the genomes of 1000 actinobacteria strains.</title>
        <authorList>
            <person name="Klenk H.-P."/>
        </authorList>
    </citation>
    <scope>NUCLEOTIDE SEQUENCE [LARGE SCALE GENOMIC DNA]</scope>
    <source>
        <strain evidence="2 3">DSM 9580</strain>
    </source>
</reference>
<dbReference type="InterPro" id="IPR039261">
    <property type="entry name" value="FNR_nucleotide-bd"/>
</dbReference>
<dbReference type="Pfam" id="PF04954">
    <property type="entry name" value="SIP"/>
    <property type="match status" value="1"/>
</dbReference>
<dbReference type="SUPFAM" id="SSF63380">
    <property type="entry name" value="Riboflavin synthase domain-like"/>
    <property type="match status" value="1"/>
</dbReference>
<protein>
    <submittedName>
        <fullName evidence="2">NADPH-dependent ferric siderophore reductase</fullName>
    </submittedName>
</protein>
<name>A0A3N2AUI2_9MICO</name>
<sequence>MAGPERVAAVAPKFVELEVLSNQQVSPHIRRVTLGGDEVHAMTPQGYDQWFRFFMRREDQDELRVPKSPSTWFPQYLAMRASHRPWIRNYTVRDFRLDSGELDIDFVCHEDPGPGAAWAIAARPGERAVLLDEGLLYNDDGLEGEVLMVGDESVLPAIAGICGSLADDARGTAVIEIGHRDDIQDFARPAGIDIRWVERGDVREGQAALEELRGLRMPEEFGYAYNAGEQSLATGARRHLVRDRGIDKRRITFTGYWKLGKSYVD</sequence>
<comment type="caution">
    <text evidence="2">The sequence shown here is derived from an EMBL/GenBank/DDBJ whole genome shotgun (WGS) entry which is preliminary data.</text>
</comment>
<dbReference type="PROSITE" id="PS51384">
    <property type="entry name" value="FAD_FR"/>
    <property type="match status" value="1"/>
</dbReference>
<dbReference type="Pfam" id="PF08021">
    <property type="entry name" value="FAD_binding_9"/>
    <property type="match status" value="1"/>
</dbReference>
<dbReference type="Gene3D" id="3.40.50.80">
    <property type="entry name" value="Nucleotide-binding domain of ferredoxin-NADP reductase (FNR) module"/>
    <property type="match status" value="1"/>
</dbReference>
<organism evidence="2 3">
    <name type="scientific">Agrococcus jenensis</name>
    <dbReference type="NCBI Taxonomy" id="46353"/>
    <lineage>
        <taxon>Bacteria</taxon>
        <taxon>Bacillati</taxon>
        <taxon>Actinomycetota</taxon>
        <taxon>Actinomycetes</taxon>
        <taxon>Micrococcales</taxon>
        <taxon>Microbacteriaceae</taxon>
        <taxon>Agrococcus</taxon>
    </lineage>
</organism>
<gene>
    <name evidence="2" type="ORF">EDD26_1996</name>
</gene>
<dbReference type="InterPro" id="IPR007037">
    <property type="entry name" value="SIP_rossman_dom"/>
</dbReference>
<dbReference type="RefSeq" id="WP_123697574.1">
    <property type="nucleotide sequence ID" value="NZ_RKHJ01000001.1"/>
</dbReference>
<dbReference type="AlphaFoldDB" id="A0A3N2AUI2"/>
<dbReference type="OrthoDB" id="3291337at2"/>
<dbReference type="InterPro" id="IPR013113">
    <property type="entry name" value="SIP_FAD-bd"/>
</dbReference>
<evidence type="ECO:0000313" key="2">
    <source>
        <dbReference type="EMBL" id="ROR66605.1"/>
    </source>
</evidence>
<dbReference type="InterPro" id="IPR017927">
    <property type="entry name" value="FAD-bd_FR_type"/>
</dbReference>
<dbReference type="GO" id="GO:0016491">
    <property type="term" value="F:oxidoreductase activity"/>
    <property type="evidence" value="ECO:0007669"/>
    <property type="project" value="InterPro"/>
</dbReference>
<dbReference type="CDD" id="cd06193">
    <property type="entry name" value="siderophore_interacting"/>
    <property type="match status" value="1"/>
</dbReference>
<proteinExistence type="predicted"/>
<dbReference type="EMBL" id="RKHJ01000001">
    <property type="protein sequence ID" value="ROR66605.1"/>
    <property type="molecule type" value="Genomic_DNA"/>
</dbReference>
<feature type="domain" description="FAD-binding FR-type" evidence="1">
    <location>
        <begin position="12"/>
        <end position="149"/>
    </location>
</feature>
<dbReference type="PANTHER" id="PTHR30157:SF0">
    <property type="entry name" value="NADPH-DEPENDENT FERRIC-CHELATE REDUCTASE"/>
    <property type="match status" value="1"/>
</dbReference>
<dbReference type="PANTHER" id="PTHR30157">
    <property type="entry name" value="FERRIC REDUCTASE, NADPH-DEPENDENT"/>
    <property type="match status" value="1"/>
</dbReference>
<evidence type="ECO:0000313" key="3">
    <source>
        <dbReference type="Proteomes" id="UP000275456"/>
    </source>
</evidence>
<dbReference type="InterPro" id="IPR039374">
    <property type="entry name" value="SIP_fam"/>
</dbReference>
<accession>A0A3N2AUI2</accession>
<dbReference type="InterPro" id="IPR017938">
    <property type="entry name" value="Riboflavin_synthase-like_b-brl"/>
</dbReference>
<dbReference type="Gene3D" id="2.40.30.10">
    <property type="entry name" value="Translation factors"/>
    <property type="match status" value="1"/>
</dbReference>